<protein>
    <submittedName>
        <fullName evidence="1">Uncharacterized protein</fullName>
    </submittedName>
</protein>
<sequence>MNGLALDLIGEVKEWIEELLKEEESEFVNGEILAYMEVLTIIHDYLREDERAAYGLDFDIDQYYFGRMAQRKKESNGVQ</sequence>
<evidence type="ECO:0000313" key="1">
    <source>
        <dbReference type="EMBL" id="XCC61783.1"/>
    </source>
</evidence>
<gene>
    <name evidence="1" type="ORF">PUP29_09620</name>
</gene>
<dbReference type="AlphaFoldDB" id="A0AAU8A861"/>
<dbReference type="RefSeq" id="WP_079546119.1">
    <property type="nucleotide sequence ID" value="NZ_CP117826.1"/>
</dbReference>
<proteinExistence type="predicted"/>
<organism evidence="1">
    <name type="scientific">Christensenella massiliensis</name>
    <dbReference type="NCBI Taxonomy" id="1805714"/>
    <lineage>
        <taxon>Bacteria</taxon>
        <taxon>Bacillati</taxon>
        <taxon>Bacillota</taxon>
        <taxon>Clostridia</taxon>
        <taxon>Christensenellales</taxon>
        <taxon>Christensenellaceae</taxon>
        <taxon>Christensenella</taxon>
    </lineage>
</organism>
<reference evidence="1" key="1">
    <citation type="submission" date="2023-02" db="EMBL/GenBank/DDBJ databases">
        <title>Gut commensal Christensenella minuta modulates host metabolism via a new class of secondary bile acids.</title>
        <authorList>
            <person name="Liu C."/>
        </authorList>
    </citation>
    <scope>NUCLEOTIDE SEQUENCE</scope>
    <source>
        <strain evidence="1">CA70</strain>
    </source>
</reference>
<name>A0AAU8A861_9FIRM</name>
<accession>A0AAU8A861</accession>
<dbReference type="EMBL" id="CP117826">
    <property type="protein sequence ID" value="XCC61783.1"/>
    <property type="molecule type" value="Genomic_DNA"/>
</dbReference>